<keyword evidence="8" id="KW-1185">Reference proteome</keyword>
<dbReference type="AlphaFoldDB" id="A0A9W6VHN0"/>
<evidence type="ECO:0000256" key="4">
    <source>
        <dbReference type="SAM" id="MobiDB-lite"/>
    </source>
</evidence>
<dbReference type="Proteomes" id="UP001165136">
    <property type="component" value="Unassembled WGS sequence"/>
</dbReference>
<dbReference type="InterPro" id="IPR036962">
    <property type="entry name" value="Glyco_hydro_3_N_sf"/>
</dbReference>
<comment type="similarity">
    <text evidence="1">Belongs to the glycosyl hydrolase 3 family.</text>
</comment>
<evidence type="ECO:0000256" key="1">
    <source>
        <dbReference type="ARBA" id="ARBA00005336"/>
    </source>
</evidence>
<dbReference type="InterPro" id="IPR050226">
    <property type="entry name" value="NagZ_Beta-hexosaminidase"/>
</dbReference>
<dbReference type="GO" id="GO:0005975">
    <property type="term" value="P:carbohydrate metabolic process"/>
    <property type="evidence" value="ECO:0007669"/>
    <property type="project" value="InterPro"/>
</dbReference>
<keyword evidence="5" id="KW-0732">Signal</keyword>
<feature type="chain" id="PRO_5040750184" evidence="5">
    <location>
        <begin position="34"/>
        <end position="403"/>
    </location>
</feature>
<dbReference type="PANTHER" id="PTHR30480:SF14">
    <property type="entry name" value="HYDROLASE, PUTATIVE (AFU_ORTHOLOGUE AFUA_4G13770)-RELATED"/>
    <property type="match status" value="1"/>
</dbReference>
<dbReference type="GO" id="GO:0009254">
    <property type="term" value="P:peptidoglycan turnover"/>
    <property type="evidence" value="ECO:0007669"/>
    <property type="project" value="TreeGrafter"/>
</dbReference>
<dbReference type="EMBL" id="BSTI01000013">
    <property type="protein sequence ID" value="GLY68870.1"/>
    <property type="molecule type" value="Genomic_DNA"/>
</dbReference>
<protein>
    <submittedName>
        <fullName evidence="7">Glycoside hydrolase family 3</fullName>
    </submittedName>
</protein>
<keyword evidence="3" id="KW-0326">Glycosidase</keyword>
<proteinExistence type="inferred from homology"/>
<dbReference type="Pfam" id="PF00933">
    <property type="entry name" value="Glyco_hydro_3"/>
    <property type="match status" value="1"/>
</dbReference>
<feature type="compositionally biased region" description="Low complexity" evidence="4">
    <location>
        <begin position="38"/>
        <end position="47"/>
    </location>
</feature>
<dbReference type="SUPFAM" id="SSF51445">
    <property type="entry name" value="(Trans)glycosidases"/>
    <property type="match status" value="1"/>
</dbReference>
<evidence type="ECO:0000313" key="7">
    <source>
        <dbReference type="EMBL" id="GLY68870.1"/>
    </source>
</evidence>
<evidence type="ECO:0000313" key="8">
    <source>
        <dbReference type="Proteomes" id="UP001165136"/>
    </source>
</evidence>
<dbReference type="PROSITE" id="PS51257">
    <property type="entry name" value="PROKAR_LIPOPROTEIN"/>
    <property type="match status" value="1"/>
</dbReference>
<feature type="signal peptide" evidence="5">
    <location>
        <begin position="1"/>
        <end position="33"/>
    </location>
</feature>
<evidence type="ECO:0000259" key="6">
    <source>
        <dbReference type="Pfam" id="PF00933"/>
    </source>
</evidence>
<reference evidence="7" key="1">
    <citation type="submission" date="2023-03" db="EMBL/GenBank/DDBJ databases">
        <title>Amycolatopsis taiwanensis NBRC 103393.</title>
        <authorList>
            <person name="Ichikawa N."/>
            <person name="Sato H."/>
            <person name="Tonouchi N."/>
        </authorList>
    </citation>
    <scope>NUCLEOTIDE SEQUENCE</scope>
    <source>
        <strain evidence="7">NBRC 103393</strain>
    </source>
</reference>
<evidence type="ECO:0000256" key="5">
    <source>
        <dbReference type="SAM" id="SignalP"/>
    </source>
</evidence>
<evidence type="ECO:0000256" key="3">
    <source>
        <dbReference type="ARBA" id="ARBA00023295"/>
    </source>
</evidence>
<gene>
    <name evidence="7" type="ORF">Atai01_54890</name>
</gene>
<feature type="compositionally biased region" description="Polar residues" evidence="4">
    <location>
        <begin position="48"/>
        <end position="66"/>
    </location>
</feature>
<comment type="caution">
    <text evidence="7">The sequence shown here is derived from an EMBL/GenBank/DDBJ whole genome shotgun (WGS) entry which is preliminary data.</text>
</comment>
<dbReference type="PANTHER" id="PTHR30480">
    <property type="entry name" value="BETA-HEXOSAMINIDASE-RELATED"/>
    <property type="match status" value="1"/>
</dbReference>
<dbReference type="GO" id="GO:0004553">
    <property type="term" value="F:hydrolase activity, hydrolyzing O-glycosyl compounds"/>
    <property type="evidence" value="ECO:0007669"/>
    <property type="project" value="InterPro"/>
</dbReference>
<sequence>MTARIFAIGPVVSRQLGKVAGAAVAVLLSAACAAPATSPASPASASGNSKTPAPSNSHTTMPSTSPAPALTPRQLAGERVVYSYSGLTPPQSLLDRISAGEAAGVIFFKDNISSPAQITSVIQRLENANAASPVRMPLLLMTDQEGGQVRRMPGEPTLSAKQIGQSADPKAAAAAAGTGAGQNLAGVGMNVNLGPVLDVYRSKGDFADQYGRSYSADPAVVSSLSSEFITAQQAAGVAAAAKHFPGLGPASAGHNTDYEPVTLDVPLSTLRSVDETPYPAAIRAGVKLIMVSWATYPALDPGRPAGLSPAVVRQELRQHLGFTGVTVTDALEARALDQFGGTGQRAVSAAVAGMDLILCSGHEVSQGDDAVDALAKAYESGQLDRADFTAAADRVAALRGSRS</sequence>
<feature type="region of interest" description="Disordered" evidence="4">
    <location>
        <begin position="38"/>
        <end position="70"/>
    </location>
</feature>
<dbReference type="InterPro" id="IPR017853">
    <property type="entry name" value="GH"/>
</dbReference>
<keyword evidence="2 7" id="KW-0378">Hydrolase</keyword>
<evidence type="ECO:0000256" key="2">
    <source>
        <dbReference type="ARBA" id="ARBA00022801"/>
    </source>
</evidence>
<accession>A0A9W6VHN0</accession>
<dbReference type="RefSeq" id="WP_285488663.1">
    <property type="nucleotide sequence ID" value="NZ_BSTI01000013.1"/>
</dbReference>
<dbReference type="InterPro" id="IPR001764">
    <property type="entry name" value="Glyco_hydro_3_N"/>
</dbReference>
<feature type="domain" description="Glycoside hydrolase family 3 N-terminal" evidence="6">
    <location>
        <begin position="96"/>
        <end position="397"/>
    </location>
</feature>
<name>A0A9W6VHN0_9PSEU</name>
<dbReference type="Gene3D" id="3.20.20.300">
    <property type="entry name" value="Glycoside hydrolase, family 3, N-terminal domain"/>
    <property type="match status" value="1"/>
</dbReference>
<organism evidence="7 8">
    <name type="scientific">Amycolatopsis taiwanensis</name>
    <dbReference type="NCBI Taxonomy" id="342230"/>
    <lineage>
        <taxon>Bacteria</taxon>
        <taxon>Bacillati</taxon>
        <taxon>Actinomycetota</taxon>
        <taxon>Actinomycetes</taxon>
        <taxon>Pseudonocardiales</taxon>
        <taxon>Pseudonocardiaceae</taxon>
        <taxon>Amycolatopsis</taxon>
    </lineage>
</organism>